<keyword evidence="1" id="KW-0540">Nuclease</keyword>
<keyword evidence="5 14" id="KW-0347">Helicase</keyword>
<dbReference type="SUPFAM" id="SSF52980">
    <property type="entry name" value="Restriction endonuclease-like"/>
    <property type="match status" value="1"/>
</dbReference>
<evidence type="ECO:0000256" key="2">
    <source>
        <dbReference type="ARBA" id="ARBA00022741"/>
    </source>
</evidence>
<evidence type="ECO:0000256" key="8">
    <source>
        <dbReference type="ARBA" id="ARBA00023125"/>
    </source>
</evidence>
<evidence type="ECO:0000256" key="14">
    <source>
        <dbReference type="PROSITE-ProRule" id="PRU00560"/>
    </source>
</evidence>
<dbReference type="Proteomes" id="UP000198853">
    <property type="component" value="Unassembled WGS sequence"/>
</dbReference>
<keyword evidence="8" id="KW-0238">DNA-binding</keyword>
<reference evidence="17 18" key="1">
    <citation type="submission" date="2016-10" db="EMBL/GenBank/DDBJ databases">
        <authorList>
            <person name="de Groot N.N."/>
        </authorList>
    </citation>
    <scope>NUCLEOTIDE SEQUENCE [LARGE SCALE GENOMIC DNA]</scope>
    <source>
        <strain evidence="17 18">DSM 21771</strain>
    </source>
</reference>
<evidence type="ECO:0000256" key="7">
    <source>
        <dbReference type="ARBA" id="ARBA00022840"/>
    </source>
</evidence>
<evidence type="ECO:0000313" key="18">
    <source>
        <dbReference type="Proteomes" id="UP000198853"/>
    </source>
</evidence>
<dbReference type="Pfam" id="PF13361">
    <property type="entry name" value="UvrD_C"/>
    <property type="match status" value="2"/>
</dbReference>
<dbReference type="SUPFAM" id="SSF52540">
    <property type="entry name" value="P-loop containing nucleoside triphosphate hydrolases"/>
    <property type="match status" value="1"/>
</dbReference>
<dbReference type="Gene3D" id="3.90.320.10">
    <property type="match status" value="1"/>
</dbReference>
<dbReference type="PROSITE" id="PS51217">
    <property type="entry name" value="UVRD_HELICASE_CTER"/>
    <property type="match status" value="1"/>
</dbReference>
<dbReference type="PANTHER" id="PTHR11070">
    <property type="entry name" value="UVRD / RECB / PCRA DNA HELICASE FAMILY MEMBER"/>
    <property type="match status" value="1"/>
</dbReference>
<keyword evidence="9" id="KW-0234">DNA repair</keyword>
<evidence type="ECO:0000256" key="1">
    <source>
        <dbReference type="ARBA" id="ARBA00022722"/>
    </source>
</evidence>
<dbReference type="InterPro" id="IPR011335">
    <property type="entry name" value="Restrct_endonuc-II-like"/>
</dbReference>
<dbReference type="PANTHER" id="PTHR11070:SF23">
    <property type="entry name" value="RECBCD ENZYME SUBUNIT RECB"/>
    <property type="match status" value="1"/>
</dbReference>
<evidence type="ECO:0000256" key="10">
    <source>
        <dbReference type="ARBA" id="ARBA00023235"/>
    </source>
</evidence>
<comment type="catalytic activity">
    <reaction evidence="13">
        <text>ATP + H2O = ADP + phosphate + H(+)</text>
        <dbReference type="Rhea" id="RHEA:13065"/>
        <dbReference type="ChEBI" id="CHEBI:15377"/>
        <dbReference type="ChEBI" id="CHEBI:15378"/>
        <dbReference type="ChEBI" id="CHEBI:30616"/>
        <dbReference type="ChEBI" id="CHEBI:43474"/>
        <dbReference type="ChEBI" id="CHEBI:456216"/>
        <dbReference type="EC" id="5.6.2.4"/>
    </reaction>
</comment>
<feature type="domain" description="UvrD-like helicase C-terminal" evidence="16">
    <location>
        <begin position="446"/>
        <end position="714"/>
    </location>
</feature>
<keyword evidence="2 14" id="KW-0547">Nucleotide-binding</keyword>
<gene>
    <name evidence="17" type="ORF">SAMN04488123_1033</name>
</gene>
<comment type="catalytic activity">
    <reaction evidence="11">
        <text>Couples ATP hydrolysis with the unwinding of duplex DNA by translocating in the 3'-5' direction.</text>
        <dbReference type="EC" id="5.6.2.4"/>
    </reaction>
</comment>
<evidence type="ECO:0000256" key="6">
    <source>
        <dbReference type="ARBA" id="ARBA00022839"/>
    </source>
</evidence>
<keyword evidence="3" id="KW-0227">DNA damage</keyword>
<accession>A0A1G8LAZ1</accession>
<keyword evidence="6" id="KW-0269">Exonuclease</keyword>
<dbReference type="Gene3D" id="3.40.50.300">
    <property type="entry name" value="P-loop containing nucleotide triphosphate hydrolases"/>
    <property type="match status" value="3"/>
</dbReference>
<feature type="domain" description="UvrD-like helicase ATP-binding" evidence="15">
    <location>
        <begin position="5"/>
        <end position="434"/>
    </location>
</feature>
<dbReference type="InterPro" id="IPR011604">
    <property type="entry name" value="PDDEXK-like_dom_sf"/>
</dbReference>
<dbReference type="EC" id="5.6.2.4" evidence="12"/>
<evidence type="ECO:0000256" key="4">
    <source>
        <dbReference type="ARBA" id="ARBA00022801"/>
    </source>
</evidence>
<sequence>MINELMDASEREIIVSDLDRNMLIEAGAGSGKTTSMLERMAALITSGKANVENITAITFTKKAADELRFRFRHILERKERESEAPSIERDRCRQALGKIEECFIGTVHSFCARLLRERPIEAGVDLAFREIEESEDEEILYEAWVDYYHEQRLRYPEYYHFLQSLGLSMSDLYPNLQELVRYPEVEWKAARINPPNIEEVWNRTITLCREAEKMLRTDRKKADPLEEIISQILMAGNVVESDADKILALEGFQKQIKVTHKNWHTKEDAKYFKDQFQNLKTEEIELVLQQWHEYTHFHILTFLQGAMEWYERAKQKKAMLNYQDLLLKTKKLLQSHVHVRIDLQRKYRFLFVDEFQDTDPIQAEIMFLLTAEDPSMNDWRQCRPRNGALFIVGDPKQSIYRFRRADIDMYLEVKKKIHSYGGAVLTFTTNFRTISEVTTPLNRWLENVFPSEPDKYQAAFQPLNPVNNGEDGAMQGVYISEVAHNKTTAVVEENDAEQIAFHIKHLLNEGYKFEDILILQRYNKPLTKYAAILEQHNIPVNVSGEIYCKDIPEFKDLASVFEAIADGNDERATTAALKNVYFGVSDVDLYEWKHAGGGFFSYSDSPLAGKNDLEESLAQLHTYQKIARRTSVAVAMIHVIKDLGMLRHIALNHRGKEAKQGYDHLIETLAEQSFSTLSEGETWYKTWLEQKQRSLEQNVEKDAVRVMNVHKAKGLEAPVVFLANPSGYQNNEDKINVHIQRKNQAAEGYVLFEKPHGPYQKKTIGRPLNWAEAKSEEITFQDKEEFRLLYVAATRAERMLIISSSSDNSKNCWQPLLDIQETEIFHLQEPTQSEVRTNTIIHKQRIENARNNEHDADKAMRELITEEWSPTKDKEQPLPAIAREEGGGTERGTFIHQVLEQVVKGRNVQRFIPNLAHQQGFTEKQIKQAFKIVEQFQNSTVYHELQNAQAVYTEWPFNLELTPHDEGYSDLFGSDQTNKRLKGYIDLVYLTEDGWKIIDYKTDRYEKEEEKEKLEAFYQDQLDYYKIIWEVIMGEEVHAAELYFTEEKLILK</sequence>
<dbReference type="Gene3D" id="1.10.486.10">
    <property type="entry name" value="PCRA, domain 4"/>
    <property type="match status" value="1"/>
</dbReference>
<keyword evidence="4 14" id="KW-0378">Hydrolase</keyword>
<dbReference type="PROSITE" id="PS51198">
    <property type="entry name" value="UVRD_HELICASE_ATP_BIND"/>
    <property type="match status" value="1"/>
</dbReference>
<evidence type="ECO:0000256" key="9">
    <source>
        <dbReference type="ARBA" id="ARBA00023204"/>
    </source>
</evidence>
<protein>
    <recommendedName>
        <fullName evidence="12">DNA 3'-5' helicase</fullName>
        <ecNumber evidence="12">5.6.2.4</ecNumber>
    </recommendedName>
</protein>
<dbReference type="InterPro" id="IPR000212">
    <property type="entry name" value="DNA_helicase_UvrD/REP"/>
</dbReference>
<keyword evidence="10" id="KW-0413">Isomerase</keyword>
<dbReference type="InterPro" id="IPR038726">
    <property type="entry name" value="PDDEXK_AddAB-type"/>
</dbReference>
<dbReference type="RefSeq" id="WP_090396422.1">
    <property type="nucleotide sequence ID" value="NZ_FNEN01000003.1"/>
</dbReference>
<proteinExistence type="predicted"/>
<organism evidence="17 18">
    <name type="scientific">Natribacillus halophilus</name>
    <dbReference type="NCBI Taxonomy" id="549003"/>
    <lineage>
        <taxon>Bacteria</taxon>
        <taxon>Bacillati</taxon>
        <taxon>Bacillota</taxon>
        <taxon>Bacilli</taxon>
        <taxon>Bacillales</taxon>
        <taxon>Bacillaceae</taxon>
        <taxon>Natribacillus</taxon>
    </lineage>
</organism>
<dbReference type="InterPro" id="IPR014016">
    <property type="entry name" value="UvrD-like_ATP-bd"/>
</dbReference>
<dbReference type="GO" id="GO:0005829">
    <property type="term" value="C:cytosol"/>
    <property type="evidence" value="ECO:0007669"/>
    <property type="project" value="TreeGrafter"/>
</dbReference>
<evidence type="ECO:0000259" key="16">
    <source>
        <dbReference type="PROSITE" id="PS51217"/>
    </source>
</evidence>
<evidence type="ECO:0000256" key="13">
    <source>
        <dbReference type="ARBA" id="ARBA00048988"/>
    </source>
</evidence>
<dbReference type="GO" id="GO:0000725">
    <property type="term" value="P:recombinational repair"/>
    <property type="evidence" value="ECO:0007669"/>
    <property type="project" value="TreeGrafter"/>
</dbReference>
<feature type="binding site" evidence="14">
    <location>
        <begin position="26"/>
        <end position="33"/>
    </location>
    <ligand>
        <name>ATP</name>
        <dbReference type="ChEBI" id="CHEBI:30616"/>
    </ligand>
</feature>
<evidence type="ECO:0000256" key="12">
    <source>
        <dbReference type="ARBA" id="ARBA00034808"/>
    </source>
</evidence>
<evidence type="ECO:0000313" key="17">
    <source>
        <dbReference type="EMBL" id="SDI52825.1"/>
    </source>
</evidence>
<dbReference type="GO" id="GO:0005524">
    <property type="term" value="F:ATP binding"/>
    <property type="evidence" value="ECO:0007669"/>
    <property type="project" value="UniProtKB-UniRule"/>
</dbReference>
<keyword evidence="7 14" id="KW-0067">ATP-binding</keyword>
<dbReference type="GO" id="GO:0009338">
    <property type="term" value="C:exodeoxyribonuclease V complex"/>
    <property type="evidence" value="ECO:0007669"/>
    <property type="project" value="TreeGrafter"/>
</dbReference>
<dbReference type="EMBL" id="FNEN01000003">
    <property type="protein sequence ID" value="SDI52825.1"/>
    <property type="molecule type" value="Genomic_DNA"/>
</dbReference>
<evidence type="ECO:0000259" key="15">
    <source>
        <dbReference type="PROSITE" id="PS51198"/>
    </source>
</evidence>
<evidence type="ECO:0000256" key="5">
    <source>
        <dbReference type="ARBA" id="ARBA00022806"/>
    </source>
</evidence>
<dbReference type="GO" id="GO:0004527">
    <property type="term" value="F:exonuclease activity"/>
    <property type="evidence" value="ECO:0007669"/>
    <property type="project" value="UniProtKB-KW"/>
</dbReference>
<dbReference type="OrthoDB" id="9810135at2"/>
<dbReference type="AlphaFoldDB" id="A0A1G8LAZ1"/>
<dbReference type="Pfam" id="PF00580">
    <property type="entry name" value="UvrD-helicase"/>
    <property type="match status" value="1"/>
</dbReference>
<dbReference type="InterPro" id="IPR014017">
    <property type="entry name" value="DNA_helicase_UvrD-like_C"/>
</dbReference>
<evidence type="ECO:0000256" key="3">
    <source>
        <dbReference type="ARBA" id="ARBA00022763"/>
    </source>
</evidence>
<keyword evidence="18" id="KW-1185">Reference proteome</keyword>
<dbReference type="GO" id="GO:0043138">
    <property type="term" value="F:3'-5' DNA helicase activity"/>
    <property type="evidence" value="ECO:0007669"/>
    <property type="project" value="UniProtKB-EC"/>
</dbReference>
<evidence type="ECO:0000256" key="11">
    <source>
        <dbReference type="ARBA" id="ARBA00034617"/>
    </source>
</evidence>
<dbReference type="GO" id="GO:0003677">
    <property type="term" value="F:DNA binding"/>
    <property type="evidence" value="ECO:0007669"/>
    <property type="project" value="UniProtKB-KW"/>
</dbReference>
<name>A0A1G8LAZ1_9BACI</name>
<dbReference type="Pfam" id="PF12705">
    <property type="entry name" value="PDDEXK_1"/>
    <property type="match status" value="1"/>
</dbReference>
<dbReference type="Gene3D" id="3.30.160.800">
    <property type="match status" value="1"/>
</dbReference>
<dbReference type="InterPro" id="IPR027417">
    <property type="entry name" value="P-loop_NTPase"/>
</dbReference>